<feature type="chain" id="PRO_5047229432" evidence="1">
    <location>
        <begin position="23"/>
        <end position="169"/>
    </location>
</feature>
<evidence type="ECO:0000313" key="2">
    <source>
        <dbReference type="EMBL" id="NIJ07159.1"/>
    </source>
</evidence>
<gene>
    <name evidence="2" type="ORF">FHS31_000741</name>
</gene>
<dbReference type="PANTHER" id="PTHR11803">
    <property type="entry name" value="2-IMINOBUTANOATE/2-IMINOPROPANOATE DEAMINASE RIDA"/>
    <property type="match status" value="1"/>
</dbReference>
<comment type="caution">
    <text evidence="2">The sequence shown here is derived from an EMBL/GenBank/DDBJ whole genome shotgun (WGS) entry which is preliminary data.</text>
</comment>
<name>A0ABX0TSP6_9SPHN</name>
<keyword evidence="1" id="KW-0732">Signal</keyword>
<keyword evidence="3" id="KW-1185">Reference proteome</keyword>
<organism evidence="2 3">
    <name type="scientific">Sphingomonas vulcanisoli</name>
    <dbReference type="NCBI Taxonomy" id="1658060"/>
    <lineage>
        <taxon>Bacteria</taxon>
        <taxon>Pseudomonadati</taxon>
        <taxon>Pseudomonadota</taxon>
        <taxon>Alphaproteobacteria</taxon>
        <taxon>Sphingomonadales</taxon>
        <taxon>Sphingomonadaceae</taxon>
        <taxon>Sphingomonas</taxon>
    </lineage>
</organism>
<evidence type="ECO:0000313" key="3">
    <source>
        <dbReference type="Proteomes" id="UP000727456"/>
    </source>
</evidence>
<dbReference type="Gene3D" id="3.30.1330.40">
    <property type="entry name" value="RutC-like"/>
    <property type="match status" value="1"/>
</dbReference>
<dbReference type="Pfam" id="PF01042">
    <property type="entry name" value="Ribonuc_L-PSP"/>
    <property type="match status" value="1"/>
</dbReference>
<reference evidence="2 3" key="1">
    <citation type="submission" date="2020-03" db="EMBL/GenBank/DDBJ databases">
        <title>Genomic Encyclopedia of Type Strains, Phase III (KMG-III): the genomes of soil and plant-associated and newly described type strains.</title>
        <authorList>
            <person name="Whitman W."/>
        </authorList>
    </citation>
    <scope>NUCLEOTIDE SEQUENCE [LARGE SCALE GENOMIC DNA]</scope>
    <source>
        <strain evidence="2 3">CECT 8804</strain>
    </source>
</reference>
<dbReference type="PANTHER" id="PTHR11803:SF59">
    <property type="entry name" value="ENDORIBONUCLEASE"/>
    <property type="match status" value="1"/>
</dbReference>
<feature type="signal peptide" evidence="1">
    <location>
        <begin position="1"/>
        <end position="22"/>
    </location>
</feature>
<proteinExistence type="predicted"/>
<evidence type="ECO:0000256" key="1">
    <source>
        <dbReference type="SAM" id="SignalP"/>
    </source>
</evidence>
<dbReference type="SUPFAM" id="SSF55298">
    <property type="entry name" value="YjgF-like"/>
    <property type="match status" value="1"/>
</dbReference>
<dbReference type="InterPro" id="IPR035959">
    <property type="entry name" value="RutC-like_sf"/>
</dbReference>
<dbReference type="Proteomes" id="UP000727456">
    <property type="component" value="Unassembled WGS sequence"/>
</dbReference>
<sequence>MRLRHLILSAGLAALAATGAQAQVMKFKNPAGASPSPILQGAEIKAGTDIFYLSGQLASPLPASASKKPSEMTMDDFGDMKTQTISVLTKIKKALEEHGYTLNDVVKSLVIMAPGKDGKLDFAGMNEGWKMFFNTAETPSTTARSAFQAGALAGPNYLVEIEVIAAKKK</sequence>
<protein>
    <submittedName>
        <fullName evidence="2">Enamine deaminase RidA (YjgF/YER057c/UK114 family)</fullName>
    </submittedName>
</protein>
<dbReference type="RefSeq" id="WP_167071964.1">
    <property type="nucleotide sequence ID" value="NZ_JAAOZC010000001.1"/>
</dbReference>
<accession>A0ABX0TSP6</accession>
<dbReference type="InterPro" id="IPR006175">
    <property type="entry name" value="YjgF/YER057c/UK114"/>
</dbReference>
<dbReference type="EMBL" id="JAAOZC010000001">
    <property type="protein sequence ID" value="NIJ07159.1"/>
    <property type="molecule type" value="Genomic_DNA"/>
</dbReference>